<feature type="domain" description="CCHC-type" evidence="2">
    <location>
        <begin position="142"/>
        <end position="157"/>
    </location>
</feature>
<dbReference type="InterPro" id="IPR036875">
    <property type="entry name" value="Znf_CCHC_sf"/>
</dbReference>
<sequence>MSSDACFNCGEKGHWARACPEKSDGGNYRRSNRRGGYARGPNRRPDTCYKCNKPGHQVKDCTAEYGVCYRCNKPGHLLRDCNAADDTRTCYKCGEEGHLARDCSNDNGSSGGGGGSGCYTCGKQGHFARDCPQKSSNDEKECYNCGMTGHLSYNCPDRQSGGGGGGKACYALLSSVERIRNPDSYQEAVVTQVTLLVIAPLEAPANDPLVTGAMNKATSPATALAVLRCQPECPTPTPKHPTSSFSVSRQID</sequence>
<dbReference type="InterPro" id="IPR051714">
    <property type="entry name" value="Znf_CCHC_NABP"/>
</dbReference>
<dbReference type="AlphaFoldDB" id="A0A9Q1CLM3"/>
<keyword evidence="1" id="KW-0862">Zinc</keyword>
<dbReference type="GO" id="GO:0003677">
    <property type="term" value="F:DNA binding"/>
    <property type="evidence" value="ECO:0007669"/>
    <property type="project" value="UniProtKB-KW"/>
</dbReference>
<dbReference type="Gene3D" id="4.10.60.10">
    <property type="entry name" value="Zinc finger, CCHC-type"/>
    <property type="match status" value="6"/>
</dbReference>
<evidence type="ECO:0000313" key="3">
    <source>
        <dbReference type="EMBL" id="KAJ8047647.1"/>
    </source>
</evidence>
<accession>A0A9Q1CLM3</accession>
<proteinExistence type="predicted"/>
<evidence type="ECO:0000259" key="2">
    <source>
        <dbReference type="PROSITE" id="PS50158"/>
    </source>
</evidence>
<keyword evidence="1" id="KW-0479">Metal-binding</keyword>
<feature type="domain" description="CCHC-type" evidence="2">
    <location>
        <begin position="48"/>
        <end position="61"/>
    </location>
</feature>
<feature type="domain" description="CCHC-type" evidence="2">
    <location>
        <begin position="90"/>
        <end position="105"/>
    </location>
</feature>
<feature type="domain" description="CCHC-type" evidence="2">
    <location>
        <begin position="6"/>
        <end position="21"/>
    </location>
</feature>
<evidence type="ECO:0000313" key="4">
    <source>
        <dbReference type="Proteomes" id="UP001152320"/>
    </source>
</evidence>
<dbReference type="InterPro" id="IPR001878">
    <property type="entry name" value="Znf_CCHC"/>
</dbReference>
<dbReference type="Pfam" id="PF00098">
    <property type="entry name" value="zf-CCHC"/>
    <property type="match status" value="6"/>
</dbReference>
<comment type="caution">
    <text evidence="3">The sequence shown here is derived from an EMBL/GenBank/DDBJ whole genome shotgun (WGS) entry which is preliminary data.</text>
</comment>
<name>A0A9Q1CLM3_HOLLE</name>
<feature type="domain" description="CCHC-type" evidence="2">
    <location>
        <begin position="118"/>
        <end position="133"/>
    </location>
</feature>
<gene>
    <name evidence="3" type="ORF">HOLleu_06694</name>
</gene>
<dbReference type="PANTHER" id="PTHR23002">
    <property type="entry name" value="ZINC FINGER CCHC DOMAIN CONTAINING PROTEIN"/>
    <property type="match status" value="1"/>
</dbReference>
<dbReference type="PROSITE" id="PS50158">
    <property type="entry name" value="ZF_CCHC"/>
    <property type="match status" value="6"/>
</dbReference>
<organism evidence="3 4">
    <name type="scientific">Holothuria leucospilota</name>
    <name type="common">Black long sea cucumber</name>
    <name type="synonym">Mertensiothuria leucospilota</name>
    <dbReference type="NCBI Taxonomy" id="206669"/>
    <lineage>
        <taxon>Eukaryota</taxon>
        <taxon>Metazoa</taxon>
        <taxon>Echinodermata</taxon>
        <taxon>Eleutherozoa</taxon>
        <taxon>Echinozoa</taxon>
        <taxon>Holothuroidea</taxon>
        <taxon>Aspidochirotacea</taxon>
        <taxon>Aspidochirotida</taxon>
        <taxon>Holothuriidae</taxon>
        <taxon>Holothuria</taxon>
    </lineage>
</organism>
<feature type="domain" description="CCHC-type" evidence="2">
    <location>
        <begin position="68"/>
        <end position="81"/>
    </location>
</feature>
<keyword evidence="3" id="KW-0238">DNA-binding</keyword>
<dbReference type="SUPFAM" id="SSF57756">
    <property type="entry name" value="Retrovirus zinc finger-like domains"/>
    <property type="match status" value="4"/>
</dbReference>
<protein>
    <submittedName>
        <fullName evidence="3">DNA-binding protein HEXBP</fullName>
    </submittedName>
</protein>
<keyword evidence="4" id="KW-1185">Reference proteome</keyword>
<keyword evidence="1" id="KW-0863">Zinc-finger</keyword>
<dbReference type="EMBL" id="JAIZAY010000002">
    <property type="protein sequence ID" value="KAJ8047647.1"/>
    <property type="molecule type" value="Genomic_DNA"/>
</dbReference>
<reference evidence="3" key="1">
    <citation type="submission" date="2021-10" db="EMBL/GenBank/DDBJ databases">
        <title>Tropical sea cucumber genome reveals ecological adaptation and Cuvierian tubules defense mechanism.</title>
        <authorList>
            <person name="Chen T."/>
        </authorList>
    </citation>
    <scope>NUCLEOTIDE SEQUENCE</scope>
    <source>
        <strain evidence="3">Nanhai2018</strain>
        <tissue evidence="3">Muscle</tissue>
    </source>
</reference>
<evidence type="ECO:0000256" key="1">
    <source>
        <dbReference type="PROSITE-ProRule" id="PRU00047"/>
    </source>
</evidence>
<dbReference type="GO" id="GO:0008270">
    <property type="term" value="F:zinc ion binding"/>
    <property type="evidence" value="ECO:0007669"/>
    <property type="project" value="UniProtKB-KW"/>
</dbReference>
<dbReference type="SMART" id="SM00343">
    <property type="entry name" value="ZnF_C2HC"/>
    <property type="match status" value="6"/>
</dbReference>
<dbReference type="OrthoDB" id="10050052at2759"/>
<dbReference type="Proteomes" id="UP001152320">
    <property type="component" value="Chromosome 2"/>
</dbReference>